<feature type="compositionally biased region" description="Low complexity" evidence="1">
    <location>
        <begin position="190"/>
        <end position="208"/>
    </location>
</feature>
<feature type="compositionally biased region" description="Polar residues" evidence="1">
    <location>
        <begin position="103"/>
        <end position="116"/>
    </location>
</feature>
<name>A0AA39WTN3_9PEZI</name>
<evidence type="ECO:0000313" key="2">
    <source>
        <dbReference type="EMBL" id="KAK0621408.1"/>
    </source>
</evidence>
<keyword evidence="3" id="KW-1185">Reference proteome</keyword>
<feature type="compositionally biased region" description="Polar residues" evidence="1">
    <location>
        <begin position="1"/>
        <end position="12"/>
    </location>
</feature>
<dbReference type="AlphaFoldDB" id="A0AA39WTN3"/>
<feature type="compositionally biased region" description="Acidic residues" evidence="1">
    <location>
        <begin position="72"/>
        <end position="83"/>
    </location>
</feature>
<sequence>MAHISLDSQTFFTPPPSAAGGKATGRNRSPRNGGPSVASLGDKEKLQRDTHDNQCGSTGFSLADAVLISSDSESDYGDLDDSQSDTSFPPIDELLPPAKHNVESGSVPGTSKSFNPASGGDSDAEEPPATGRANSESPRSEPLTLAAQSPSPVFEVVQDGSEEPSLAEMAEPSRATASSRLLQKPGAGYSVASSPSLSSLRPSSSPAPQQTDPSPTKGTENPPEASLALRNSDTACDTRVADTPRPSPDEGIVNLHESESQRDPPPLTSRGENSQPRERSVCLDAADQTDEWDKKHPFSHQAIRRRLRYRAQLRQQRTTRWFTALLRIATASGMLGHHNAGAGDSAPRNLLAQQALDGRQV</sequence>
<comment type="caution">
    <text evidence="2">The sequence shown here is derived from an EMBL/GenBank/DDBJ whole genome shotgun (WGS) entry which is preliminary data.</text>
</comment>
<organism evidence="2 3">
    <name type="scientific">Bombardia bombarda</name>
    <dbReference type="NCBI Taxonomy" id="252184"/>
    <lineage>
        <taxon>Eukaryota</taxon>
        <taxon>Fungi</taxon>
        <taxon>Dikarya</taxon>
        <taxon>Ascomycota</taxon>
        <taxon>Pezizomycotina</taxon>
        <taxon>Sordariomycetes</taxon>
        <taxon>Sordariomycetidae</taxon>
        <taxon>Sordariales</taxon>
        <taxon>Lasiosphaeriaceae</taxon>
        <taxon>Bombardia</taxon>
    </lineage>
</organism>
<protein>
    <submittedName>
        <fullName evidence="2">Uncharacterized protein</fullName>
    </submittedName>
</protein>
<evidence type="ECO:0000313" key="3">
    <source>
        <dbReference type="Proteomes" id="UP001174934"/>
    </source>
</evidence>
<dbReference type="EMBL" id="JAULSR010000004">
    <property type="protein sequence ID" value="KAK0621408.1"/>
    <property type="molecule type" value="Genomic_DNA"/>
</dbReference>
<proteinExistence type="predicted"/>
<feature type="region of interest" description="Disordered" evidence="1">
    <location>
        <begin position="72"/>
        <end position="280"/>
    </location>
</feature>
<gene>
    <name evidence="2" type="ORF">B0T17DRAFT_289375</name>
</gene>
<evidence type="ECO:0000256" key="1">
    <source>
        <dbReference type="SAM" id="MobiDB-lite"/>
    </source>
</evidence>
<feature type="region of interest" description="Disordered" evidence="1">
    <location>
        <begin position="1"/>
        <end position="58"/>
    </location>
</feature>
<dbReference type="Proteomes" id="UP001174934">
    <property type="component" value="Unassembled WGS sequence"/>
</dbReference>
<reference evidence="2" key="1">
    <citation type="submission" date="2023-06" db="EMBL/GenBank/DDBJ databases">
        <title>Genome-scale phylogeny and comparative genomics of the fungal order Sordariales.</title>
        <authorList>
            <consortium name="Lawrence Berkeley National Laboratory"/>
            <person name="Hensen N."/>
            <person name="Bonometti L."/>
            <person name="Westerberg I."/>
            <person name="Brannstrom I.O."/>
            <person name="Guillou S."/>
            <person name="Cros-Aarteil S."/>
            <person name="Calhoun S."/>
            <person name="Haridas S."/>
            <person name="Kuo A."/>
            <person name="Mondo S."/>
            <person name="Pangilinan J."/>
            <person name="Riley R."/>
            <person name="LaButti K."/>
            <person name="Andreopoulos B."/>
            <person name="Lipzen A."/>
            <person name="Chen C."/>
            <person name="Yanf M."/>
            <person name="Daum C."/>
            <person name="Ng V."/>
            <person name="Clum A."/>
            <person name="Steindorff A."/>
            <person name="Ohm R."/>
            <person name="Martin F."/>
            <person name="Silar P."/>
            <person name="Natvig D."/>
            <person name="Lalanne C."/>
            <person name="Gautier V."/>
            <person name="Ament-velasquez S.L."/>
            <person name="Kruys A."/>
            <person name="Hutchinson M.I."/>
            <person name="Powell A.J."/>
            <person name="Barry K."/>
            <person name="Miller A.N."/>
            <person name="Grigoriev I.V."/>
            <person name="Debuchy R."/>
            <person name="Gladieux P."/>
            <person name="Thoren M.H."/>
            <person name="Johannesson H."/>
        </authorList>
    </citation>
    <scope>NUCLEOTIDE SEQUENCE</scope>
    <source>
        <strain evidence="2">SMH3391-2</strain>
    </source>
</reference>
<feature type="compositionally biased region" description="Polar residues" evidence="1">
    <location>
        <begin position="209"/>
        <end position="219"/>
    </location>
</feature>
<accession>A0AA39WTN3</accession>
<feature type="compositionally biased region" description="Basic and acidic residues" evidence="1">
    <location>
        <begin position="41"/>
        <end position="52"/>
    </location>
</feature>